<dbReference type="PROSITE" id="PS50847">
    <property type="entry name" value="GRAM_POS_ANCHORING"/>
    <property type="match status" value="1"/>
</dbReference>
<feature type="compositionally biased region" description="Low complexity" evidence="6">
    <location>
        <begin position="498"/>
        <end position="513"/>
    </location>
</feature>
<dbReference type="CDD" id="cd06920">
    <property type="entry name" value="NEAT"/>
    <property type="match status" value="2"/>
</dbReference>
<protein>
    <submittedName>
        <fullName evidence="11">NEAT domain-containing protein</fullName>
    </submittedName>
</protein>
<dbReference type="InterPro" id="IPR006635">
    <property type="entry name" value="NEAT_dom"/>
</dbReference>
<accession>A0ABR7DI33</accession>
<evidence type="ECO:0000313" key="11">
    <source>
        <dbReference type="EMBL" id="MBC5630612.1"/>
    </source>
</evidence>
<evidence type="ECO:0000256" key="6">
    <source>
        <dbReference type="SAM" id="MobiDB-lite"/>
    </source>
</evidence>
<proteinExistence type="predicted"/>
<evidence type="ECO:0000313" key="12">
    <source>
        <dbReference type="Proteomes" id="UP000596929"/>
    </source>
</evidence>
<sequence>MLRKKITGLLAVIMVSTTVLGSPGVVVKASTINNIDGISKASTSVPEVTPEVLANGTYEITNDAFKVGTTDNSGIRDYIDTTSIVTVEDGKITVTLKYTDLELETNTVRTINCITINDKEIAIKRNDEEGISFEIESIDVLNSRITVNLTYYNEFIPEFIAPGGLHTVDMEIVHSGELVKIEENDSVKPETPQVLANGTYKITNDTFKVGTTDNSGIRDCIDTNSIVTVKDDKITVTLKYTDLELETDTVRKINYITINGEEVEVNTNDEKSISFDIGSIDLLYSRITVNLTYYNEFIPEFIAPGGLHTVDMEILHNGELIKVEDGDIDNPIVKPETPDNDNSGNTGSGDVDGSTGATQKPSGGTDSDYDGEAQTDKTYTAKNEITSTSEAGKAMARQALSEDMKIEKIGEKYRAIITFTDFGLAQMNDIIVYVNGKEVESKYIRTASSGLSFELGSLDDSIEISAKISAMSGMRISFGLKVLQETLVEVDNDDEGITDGTTDDTTGGTTEGDTQGGQTSGTSEDTKKEEEPQITVGKLYSIQNNVTHTSETGVAMARKYLNATSKVEEIEGQYYVTLTFAGSDFMQNHVIYVNGSAVTVTRTTNGDETNIRFAVSSLTDDIKVKVYIVPMSREVEFGVELLVDTLTFIKEYTVETLPNTGAATSSAAVAGLGLILTSAGAVLIRKRK</sequence>
<dbReference type="Gene3D" id="2.60.40.1850">
    <property type="match status" value="4"/>
</dbReference>
<dbReference type="Pfam" id="PF05031">
    <property type="entry name" value="NEAT"/>
    <property type="match status" value="2"/>
</dbReference>
<evidence type="ECO:0000256" key="1">
    <source>
        <dbReference type="ARBA" id="ARBA00004196"/>
    </source>
</evidence>
<keyword evidence="3" id="KW-0964">Secreted</keyword>
<evidence type="ECO:0000256" key="8">
    <source>
        <dbReference type="SAM" id="SignalP"/>
    </source>
</evidence>
<feature type="domain" description="NEAT" evidence="10">
    <location>
        <begin position="53"/>
        <end position="180"/>
    </location>
</feature>
<feature type="region of interest" description="Disordered" evidence="6">
    <location>
        <begin position="326"/>
        <end position="385"/>
    </location>
</feature>
<dbReference type="EMBL" id="JACOOO010000041">
    <property type="protein sequence ID" value="MBC5630612.1"/>
    <property type="molecule type" value="Genomic_DNA"/>
</dbReference>
<evidence type="ECO:0000256" key="2">
    <source>
        <dbReference type="ARBA" id="ARBA00022512"/>
    </source>
</evidence>
<organism evidence="11 12">
    <name type="scientific">Clostridium hominis</name>
    <dbReference type="NCBI Taxonomy" id="2763036"/>
    <lineage>
        <taxon>Bacteria</taxon>
        <taxon>Bacillati</taxon>
        <taxon>Bacillota</taxon>
        <taxon>Clostridia</taxon>
        <taxon>Eubacteriales</taxon>
        <taxon>Clostridiaceae</taxon>
        <taxon>Clostridium</taxon>
    </lineage>
</organism>
<dbReference type="InterPro" id="IPR037250">
    <property type="entry name" value="NEAT_dom_sf"/>
</dbReference>
<dbReference type="PROSITE" id="PS50978">
    <property type="entry name" value="NEAT"/>
    <property type="match status" value="3"/>
</dbReference>
<evidence type="ECO:0000256" key="3">
    <source>
        <dbReference type="ARBA" id="ARBA00022525"/>
    </source>
</evidence>
<feature type="chain" id="PRO_5046500607" evidence="8">
    <location>
        <begin position="22"/>
        <end position="688"/>
    </location>
</feature>
<feature type="domain" description="Gram-positive cocci surface proteins LPxTG" evidence="9">
    <location>
        <begin position="657"/>
        <end position="688"/>
    </location>
</feature>
<comment type="caution">
    <text evidence="11">The sequence shown here is derived from an EMBL/GenBank/DDBJ whole genome shotgun (WGS) entry which is preliminary data.</text>
</comment>
<keyword evidence="5" id="KW-0572">Peptidoglycan-anchor</keyword>
<keyword evidence="7" id="KW-0472">Membrane</keyword>
<feature type="domain" description="NEAT" evidence="10">
    <location>
        <begin position="374"/>
        <end position="500"/>
    </location>
</feature>
<keyword evidence="2" id="KW-0134">Cell wall</keyword>
<evidence type="ECO:0000259" key="10">
    <source>
        <dbReference type="PROSITE" id="PS50978"/>
    </source>
</evidence>
<comment type="subcellular location">
    <subcellularLocation>
        <location evidence="1">Cell envelope</location>
    </subcellularLocation>
</comment>
<reference evidence="11 12" key="1">
    <citation type="submission" date="2020-08" db="EMBL/GenBank/DDBJ databases">
        <title>Genome public.</title>
        <authorList>
            <person name="Liu C."/>
            <person name="Sun Q."/>
        </authorList>
    </citation>
    <scope>NUCLEOTIDE SEQUENCE [LARGE SCALE GENOMIC DNA]</scope>
    <source>
        <strain evidence="11 12">NSJ-6</strain>
    </source>
</reference>
<dbReference type="SUPFAM" id="SSF158911">
    <property type="entry name" value="NEAT domain-like"/>
    <property type="match status" value="4"/>
</dbReference>
<feature type="signal peptide" evidence="8">
    <location>
        <begin position="1"/>
        <end position="21"/>
    </location>
</feature>
<keyword evidence="12" id="KW-1185">Reference proteome</keyword>
<feature type="compositionally biased region" description="Polar residues" evidence="6">
    <location>
        <begin position="355"/>
        <end position="365"/>
    </location>
</feature>
<evidence type="ECO:0000259" key="9">
    <source>
        <dbReference type="PROSITE" id="PS50847"/>
    </source>
</evidence>
<dbReference type="Proteomes" id="UP000596929">
    <property type="component" value="Unassembled WGS sequence"/>
</dbReference>
<evidence type="ECO:0000256" key="7">
    <source>
        <dbReference type="SAM" id="Phobius"/>
    </source>
</evidence>
<dbReference type="SMART" id="SM00725">
    <property type="entry name" value="NEAT"/>
    <property type="match status" value="3"/>
</dbReference>
<dbReference type="InterPro" id="IPR019931">
    <property type="entry name" value="LPXTG_anchor"/>
</dbReference>
<evidence type="ECO:0000256" key="4">
    <source>
        <dbReference type="ARBA" id="ARBA00022729"/>
    </source>
</evidence>
<keyword evidence="4 8" id="KW-0732">Signal</keyword>
<feature type="compositionally biased region" description="Polar residues" evidence="6">
    <location>
        <begin position="376"/>
        <end position="385"/>
    </location>
</feature>
<name>A0ABR7DI33_9CLOT</name>
<dbReference type="Pfam" id="PF00746">
    <property type="entry name" value="Gram_pos_anchor"/>
    <property type="match status" value="1"/>
</dbReference>
<dbReference type="RefSeq" id="WP_186860882.1">
    <property type="nucleotide sequence ID" value="NZ_JACOOO010000041.1"/>
</dbReference>
<keyword evidence="7" id="KW-1133">Transmembrane helix</keyword>
<gene>
    <name evidence="11" type="ORF">H8S20_17275</name>
</gene>
<feature type="transmembrane region" description="Helical" evidence="7">
    <location>
        <begin position="662"/>
        <end position="684"/>
    </location>
</feature>
<keyword evidence="7" id="KW-0812">Transmembrane</keyword>
<feature type="domain" description="NEAT" evidence="10">
    <location>
        <begin position="535"/>
        <end position="659"/>
    </location>
</feature>
<feature type="region of interest" description="Disordered" evidence="6">
    <location>
        <begin position="492"/>
        <end position="532"/>
    </location>
</feature>
<evidence type="ECO:0000256" key="5">
    <source>
        <dbReference type="ARBA" id="ARBA00023088"/>
    </source>
</evidence>
<dbReference type="NCBIfam" id="TIGR01167">
    <property type="entry name" value="LPXTG_anchor"/>
    <property type="match status" value="1"/>
</dbReference>